<dbReference type="AlphaFoldDB" id="A0A0L7RH54"/>
<evidence type="ECO:0000313" key="2">
    <source>
        <dbReference type="Proteomes" id="UP000053825"/>
    </source>
</evidence>
<accession>A0A0L7RH54</accession>
<dbReference type="Proteomes" id="UP000053825">
    <property type="component" value="Unassembled WGS sequence"/>
</dbReference>
<sequence>MRTNLARNQGATGVLEARTNLMRNQGASWRDFLRLTRSRRHVPLVVHRRLSHGTACTAGGTYTIVPSGGMYHQWYKGCNQFYVFFVNKKKKKSLQMN</sequence>
<evidence type="ECO:0000313" key="1">
    <source>
        <dbReference type="EMBL" id="KOC70168.1"/>
    </source>
</evidence>
<gene>
    <name evidence="1" type="ORF">WH47_08645</name>
</gene>
<organism evidence="1 2">
    <name type="scientific">Habropoda laboriosa</name>
    <dbReference type="NCBI Taxonomy" id="597456"/>
    <lineage>
        <taxon>Eukaryota</taxon>
        <taxon>Metazoa</taxon>
        <taxon>Ecdysozoa</taxon>
        <taxon>Arthropoda</taxon>
        <taxon>Hexapoda</taxon>
        <taxon>Insecta</taxon>
        <taxon>Pterygota</taxon>
        <taxon>Neoptera</taxon>
        <taxon>Endopterygota</taxon>
        <taxon>Hymenoptera</taxon>
        <taxon>Apocrita</taxon>
        <taxon>Aculeata</taxon>
        <taxon>Apoidea</taxon>
        <taxon>Anthophila</taxon>
        <taxon>Apidae</taxon>
        <taxon>Habropoda</taxon>
    </lineage>
</organism>
<keyword evidence="2" id="KW-1185">Reference proteome</keyword>
<protein>
    <submittedName>
        <fullName evidence="1">Uncharacterized protein</fullName>
    </submittedName>
</protein>
<name>A0A0L7RH54_9HYME</name>
<reference evidence="1 2" key="1">
    <citation type="submission" date="2015-07" db="EMBL/GenBank/DDBJ databases">
        <title>The genome of Habropoda laboriosa.</title>
        <authorList>
            <person name="Pan H."/>
            <person name="Kapheim K."/>
        </authorList>
    </citation>
    <scope>NUCLEOTIDE SEQUENCE [LARGE SCALE GENOMIC DNA]</scope>
    <source>
        <strain evidence="1">0110345459</strain>
    </source>
</reference>
<proteinExistence type="predicted"/>
<dbReference type="EMBL" id="KQ414593">
    <property type="protein sequence ID" value="KOC70168.1"/>
    <property type="molecule type" value="Genomic_DNA"/>
</dbReference>